<keyword evidence="2" id="KW-0479">Metal-binding</keyword>
<evidence type="ECO:0000256" key="4">
    <source>
        <dbReference type="ARBA" id="ARBA00022833"/>
    </source>
</evidence>
<organism evidence="6 7">
    <name type="scientific">Catalinimonas alkaloidigena</name>
    <dbReference type="NCBI Taxonomy" id="1075417"/>
    <lineage>
        <taxon>Bacteria</taxon>
        <taxon>Pseudomonadati</taxon>
        <taxon>Bacteroidota</taxon>
        <taxon>Cytophagia</taxon>
        <taxon>Cytophagales</taxon>
        <taxon>Catalimonadaceae</taxon>
        <taxon>Catalinimonas</taxon>
    </lineage>
</organism>
<dbReference type="InterPro" id="IPR043795">
    <property type="entry name" value="N-alpha-Ac-DABA-like"/>
</dbReference>
<dbReference type="OrthoDB" id="9782876at2"/>
<dbReference type="Proteomes" id="UP000198510">
    <property type="component" value="Unassembled WGS sequence"/>
</dbReference>
<dbReference type="STRING" id="1075417.SAMN05421823_1205"/>
<dbReference type="Pfam" id="PF24827">
    <property type="entry name" value="AstE_AspA_cat"/>
    <property type="match status" value="1"/>
</dbReference>
<evidence type="ECO:0000313" key="7">
    <source>
        <dbReference type="Proteomes" id="UP000198510"/>
    </source>
</evidence>
<dbReference type="AlphaFoldDB" id="A0A1G9VDY5"/>
<dbReference type="RefSeq" id="WP_089688672.1">
    <property type="nucleotide sequence ID" value="NZ_FNFO01000020.1"/>
</dbReference>
<dbReference type="EMBL" id="FNFO01000020">
    <property type="protein sequence ID" value="SDM70300.1"/>
    <property type="molecule type" value="Genomic_DNA"/>
</dbReference>
<name>A0A1G9VDY5_9BACT</name>
<protein>
    <recommendedName>
        <fullName evidence="5">Succinylglutamate desuccinylase/Aspartoacylase catalytic domain-containing protein</fullName>
    </recommendedName>
</protein>
<proteinExistence type="predicted"/>
<keyword evidence="7" id="KW-1185">Reference proteome</keyword>
<dbReference type="GO" id="GO:0016788">
    <property type="term" value="F:hydrolase activity, acting on ester bonds"/>
    <property type="evidence" value="ECO:0007669"/>
    <property type="project" value="InterPro"/>
</dbReference>
<dbReference type="Gene3D" id="3.40.630.10">
    <property type="entry name" value="Zn peptidases"/>
    <property type="match status" value="1"/>
</dbReference>
<dbReference type="InterPro" id="IPR055438">
    <property type="entry name" value="AstE_AspA_cat"/>
</dbReference>
<comment type="cofactor">
    <cofactor evidence="1">
        <name>Zn(2+)</name>
        <dbReference type="ChEBI" id="CHEBI:29105"/>
    </cofactor>
</comment>
<dbReference type="PIRSF" id="PIRSF039012">
    <property type="entry name" value="ASP"/>
    <property type="match status" value="1"/>
</dbReference>
<keyword evidence="4" id="KW-0862">Zinc</keyword>
<dbReference type="GO" id="GO:0016811">
    <property type="term" value="F:hydrolase activity, acting on carbon-nitrogen (but not peptide) bonds, in linear amides"/>
    <property type="evidence" value="ECO:0007669"/>
    <property type="project" value="InterPro"/>
</dbReference>
<dbReference type="PANTHER" id="PTHR37326">
    <property type="entry name" value="BLL3975 PROTEIN"/>
    <property type="match status" value="1"/>
</dbReference>
<keyword evidence="3" id="KW-0378">Hydrolase</keyword>
<dbReference type="PANTHER" id="PTHR37326:SF1">
    <property type="entry name" value="BLL3975 PROTEIN"/>
    <property type="match status" value="1"/>
</dbReference>
<accession>A0A1G9VDY5</accession>
<feature type="domain" description="Succinylglutamate desuccinylase/Aspartoacylase catalytic" evidence="5">
    <location>
        <begin position="68"/>
        <end position="261"/>
    </location>
</feature>
<sequence length="358" mass="39607">MTSFSVFPWVLLAGVFVSSPMLLRAQAPFVFQQVSVEPGTRQTFQIPVMSDQDTTFLPVVVVHGRRPGPVLGITAGVHGYEYAPILAGQLLLPRLDPDSLTGTVLLVPLANVPAFLGRSPYLNPLDRKNLNRVFPGNPDGSITERMADLITRLVIARADFFLDMHAGDAPEDLRPYVGYYTSPRLPDASAQGERMAQAMGFDHLVQFRVAPERLDEPSQYCSQEAFHRKIPAIDIECGKLGTTSSTELKRIVEGVMGLLRALEMWPGTPQQTPGQLMIRERYSVDSVHDGIFYPLKQSGEYVQEGMRVGYITDFFGQRLTEVHANATGVILYILGTPPVRQGETIVRIGVPDTRTPDR</sequence>
<dbReference type="SUPFAM" id="SSF53187">
    <property type="entry name" value="Zn-dependent exopeptidases"/>
    <property type="match status" value="1"/>
</dbReference>
<evidence type="ECO:0000259" key="5">
    <source>
        <dbReference type="Pfam" id="PF24827"/>
    </source>
</evidence>
<dbReference type="CDD" id="cd18174">
    <property type="entry name" value="M14_ASTE_ASPA_like"/>
    <property type="match status" value="1"/>
</dbReference>
<evidence type="ECO:0000313" key="6">
    <source>
        <dbReference type="EMBL" id="SDM70300.1"/>
    </source>
</evidence>
<dbReference type="GO" id="GO:0046872">
    <property type="term" value="F:metal ion binding"/>
    <property type="evidence" value="ECO:0007669"/>
    <property type="project" value="UniProtKB-KW"/>
</dbReference>
<evidence type="ECO:0000256" key="1">
    <source>
        <dbReference type="ARBA" id="ARBA00001947"/>
    </source>
</evidence>
<dbReference type="InterPro" id="IPR053138">
    <property type="entry name" value="N-alpha-Ac-DABA_deacetylase"/>
</dbReference>
<evidence type="ECO:0000256" key="2">
    <source>
        <dbReference type="ARBA" id="ARBA00022723"/>
    </source>
</evidence>
<evidence type="ECO:0000256" key="3">
    <source>
        <dbReference type="ARBA" id="ARBA00022801"/>
    </source>
</evidence>
<gene>
    <name evidence="6" type="ORF">SAMN05421823_1205</name>
</gene>
<reference evidence="6 7" key="1">
    <citation type="submission" date="2016-10" db="EMBL/GenBank/DDBJ databases">
        <authorList>
            <person name="de Groot N.N."/>
        </authorList>
    </citation>
    <scope>NUCLEOTIDE SEQUENCE [LARGE SCALE GENOMIC DNA]</scope>
    <source>
        <strain evidence="6 7">DSM 25186</strain>
    </source>
</reference>